<feature type="coiled-coil region" evidence="8">
    <location>
        <begin position="663"/>
        <end position="704"/>
    </location>
</feature>
<evidence type="ECO:0000256" key="6">
    <source>
        <dbReference type="ARBA" id="ARBA00023054"/>
    </source>
</evidence>
<keyword evidence="2" id="KW-0963">Cytoplasm</keyword>
<organism evidence="11 12">
    <name type="scientific">Pelobates cultripes</name>
    <name type="common">Western spadefoot toad</name>
    <dbReference type="NCBI Taxonomy" id="61616"/>
    <lineage>
        <taxon>Eukaryota</taxon>
        <taxon>Metazoa</taxon>
        <taxon>Chordata</taxon>
        <taxon>Craniata</taxon>
        <taxon>Vertebrata</taxon>
        <taxon>Euteleostomi</taxon>
        <taxon>Amphibia</taxon>
        <taxon>Batrachia</taxon>
        <taxon>Anura</taxon>
        <taxon>Pelobatoidea</taxon>
        <taxon>Pelobatidae</taxon>
        <taxon>Pelobates</taxon>
    </lineage>
</organism>
<feature type="domain" description="EF-hand" evidence="10">
    <location>
        <begin position="16"/>
        <end position="51"/>
    </location>
</feature>
<evidence type="ECO:0000313" key="11">
    <source>
        <dbReference type="EMBL" id="CAH2328874.1"/>
    </source>
</evidence>
<sequence>MIFSMIVVGYGMEQDQYEARLKELFDSFDTTGTGSLGQEELTDLCLALQLEDVASSLQQALLQDNPHGRVHFDQFKEALIDVLSSRLSDKDSFEEQDCSPEVQPKYIKDGKKYGRRSVPELQDSLEEFDEETVIEAEDEVTRSSQVSSRNCEELWKSVDGEEYEAEGQLRFWNPDDLNASQNVLSPAQDWVEEKLQLVCEDLGISRDGHLNRKKLVSICEQYGFQNIDKEALEDVFQNIDQDDTMSLQEFISKVCKNTKPLTPSSSTPYRHLKRHLSMPSYDESGRRTLTPSTMTGSIGFRLFSKLDDGTGYGSVEDIIDLWHEDGVENSHAILKALDFNLEGKINLTELTMTLENELLMTKNEVYQAALTSFRSEIRHLLESAEQAAREKEKLRSDLERNERFKSLMASEVDDHHAAIERRNEYNLRKLDDEYKERTSILRNELRKEREQILQQTSRQRQELEQELDKVKTEENILRDRLMLSLKESSRLENELLETSEKLLEYETLACKLQKSLDNILREKFGDLDPSCIEFFRQEEKLSHMRNEFERQRRELQDRIDELQLELEEYRLQGVRGFRSSLKNSLSFEMDSKNVVECDQGIGAEECPPLNMSIEAEMAIEQMREQHQREVENLTVELESKVIHYEEQVKEIKCSYEREKEIVQQKYQKEAQITEEQIRLLKSRHVELEADIVKLKEEKQMAISKHKQELSHIETDFNNQRVQLVERETVLQVQLEEVQRAFYKEKEILVQKALELERNLEMKMAEMVRNFEKEKDHLEHTFKEQISSYQERLDLEKNDLKTRLLEKHQMELQEEREKMETEYNRRLVEKEDRFGMACEAAARKHKEALASLEEKFQNNLQELVSQHTEEKAKWQLEKEELIQEDEKVQSGLQKILEEKSTACSTLAEEKDLLEKNYMETLNKLITERDDLHKALEKCKVTAKKEKQALSGKITQLENDLKEEVTEKDEQICNLEKNVQVLEETIEKLEQKLQTEKKVLESKLLESEISYREVRELEDGKKKEMVLEVSALQSTISGLQNEISNLSKRKEDLKLLEKENADLKVVLSRLQDNLVHLEEERSVLRNLQNIYEHTVKENVRLNAEISRLQNKLDMMEQDISKAIETAGNQIAEALSEEESHSLKSLLEERAELLRQSERNVQNLRDTIEKLEQKHKTEKEELNSRLVKSEIHYRELCEAEKSKKNEMLREISTLQSTVDDLQNEIATMTKLQGDLNLLVKENSDLRVVVSQLQNNSVCQMEERAVLINQQNGHEQTLKENLELIAEISRFKKKLEIMECDTSKASETEGSLQRDHVEGKDLKVLLTERAELLIRSERTVQMLKETIEKLEQRHKTEKEELNSRLVKSEILYKEVCELEKNKKEEMVTEISILQSTISGLQNEIASLSKLQGDLKSSQKENSDLKAVVSQLQVNTDLSQEEKNVLRNLQNTHEQTVKENVRLNAEISRLHKNINIMEHSLNKASESKGNPVLSDGMSNIEDPMNEQNVETLEDANLRLHFKTKEHKCTMEIFKDLEKCYEDTKTENGHLRAQVLLLQEDLNHLSLEYDLFKKMMNSADFEFPELEEMHVTIPGLKMLLSVAKKENVHLLENLKVMESKNKEAVENNRELSSEVSWLQNEIQNMEEMAEASLKLENLYEDTKNENQELKELVTKLQEKIHDFKRKPDMKSVLDKEIQTTDLTPQFSLEHYAKNAEMHSPTTLSPPTVSPSFNVENCLTHQQHERPKDTFPIPKQVRKEEGITQTSEIFKSGRMDLAEESGLMRGAHEQLVCHRCLQTEKEQDLVDPEQISEMMKNIDVLRCENNELKEERSALKYEIATLEEECDIHNQKMTALQEACEEMWVNFETVQNEKIAVQNLVETLTKQVSELKSKNQQLDSQNSELYIKNTKNQSDIHDLNNRLRALLKHKDKREARSNEEWQREKNCLKDEIEGYRSKVSDSEKELSKVQSHNHILEQEIIHLKQEIDAKQHSRSSEFAEFKKEISRLTTKTENLLKEKETLNEELNRCVEKCAKVGFLENKIASLKQEQNSLEQQSQGLKCQLTVSQEKIQSLEESLHTVNIQLSRIKSDLRVAWQEKEALKQEVMSLHKQLQNANAKNQVLEMAMHSSGLQNNQKKLYWDDLEQLMEQEQQLLRQENERLQREIQNTKTDLIQSREKVRQLESTVLSLKQQKQQSQSSMVKVLEQEKLSLKRECDQLQKELTSANRKISQLASVGRETDTIMMENEGFRSNVGKFDEHRFEALHSASSVALSHPPLQQQASVTVPVDQYLQCQPQLQQADRRNQQLHATSRSSETNSPQSDQEQLLRRMETRMTEVEQKLRIVKMLLQEKVNQLKEQVARNMKTDAKLKDLYVDNSQLLRALAMSEERHQTAAKKNYLLEEKISGLNKIVRDLAPSALTSGNSPRRFSQLKYEDKSQSPSTPTRKHALTPNLSPTPSFHDPKRRSQS</sequence>
<feature type="coiled-coil region" evidence="8">
    <location>
        <begin position="1804"/>
        <end position="2056"/>
    </location>
</feature>
<keyword evidence="3" id="KW-0597">Phosphoprotein</keyword>
<evidence type="ECO:0000256" key="9">
    <source>
        <dbReference type="SAM" id="MobiDB-lite"/>
    </source>
</evidence>
<evidence type="ECO:0000256" key="4">
    <source>
        <dbReference type="ARBA" id="ARBA00022701"/>
    </source>
</evidence>
<feature type="coiled-coil region" evidence="8">
    <location>
        <begin position="2092"/>
        <end position="2229"/>
    </location>
</feature>
<dbReference type="InterPro" id="IPR002048">
    <property type="entry name" value="EF_hand_dom"/>
</dbReference>
<dbReference type="GO" id="GO:0005509">
    <property type="term" value="F:calcium ion binding"/>
    <property type="evidence" value="ECO:0007669"/>
    <property type="project" value="InterPro"/>
</dbReference>
<evidence type="ECO:0000256" key="5">
    <source>
        <dbReference type="ARBA" id="ARBA00022737"/>
    </source>
</evidence>
<name>A0AAD1WZJ1_PELCU</name>
<evidence type="ECO:0000259" key="10">
    <source>
        <dbReference type="PROSITE" id="PS50222"/>
    </source>
</evidence>
<feature type="region of interest" description="Disordered" evidence="9">
    <location>
        <begin position="2292"/>
        <end position="2320"/>
    </location>
</feature>
<keyword evidence="12" id="KW-1185">Reference proteome</keyword>
<dbReference type="GO" id="GO:0005874">
    <property type="term" value="C:microtubule"/>
    <property type="evidence" value="ECO:0007669"/>
    <property type="project" value="UniProtKB-KW"/>
</dbReference>
<feature type="coiled-coil region" evidence="8">
    <location>
        <begin position="1329"/>
        <end position="1461"/>
    </location>
</feature>
<dbReference type="FunFam" id="1.10.238.10:FF:000094">
    <property type="entry name" value="ninein isoform X7"/>
    <property type="match status" value="1"/>
</dbReference>
<gene>
    <name evidence="11" type="ORF">PECUL_23A036658</name>
</gene>
<comment type="subcellular location">
    <subcellularLocation>
        <location evidence="1">Cytoplasm</location>
        <location evidence="1">Cytoskeleton</location>
        <location evidence="1">Microtubule organizing center</location>
        <location evidence="1">Centrosome</location>
    </subcellularLocation>
</comment>
<dbReference type="Gene3D" id="1.10.238.10">
    <property type="entry name" value="EF-hand"/>
    <property type="match status" value="2"/>
</dbReference>
<keyword evidence="6 8" id="KW-0175">Coiled coil</keyword>
<feature type="coiled-coil region" evidence="8">
    <location>
        <begin position="374"/>
        <end position="404"/>
    </location>
</feature>
<keyword evidence="4" id="KW-0493">Microtubule</keyword>
<evidence type="ECO:0000256" key="7">
    <source>
        <dbReference type="ARBA" id="ARBA00023212"/>
    </source>
</evidence>
<feature type="coiled-coil region" evidence="8">
    <location>
        <begin position="435"/>
        <end position="508"/>
    </location>
</feature>
<evidence type="ECO:0000256" key="1">
    <source>
        <dbReference type="ARBA" id="ARBA00004300"/>
    </source>
</evidence>
<dbReference type="GO" id="GO:0034454">
    <property type="term" value="P:microtubule anchoring at centrosome"/>
    <property type="evidence" value="ECO:0007669"/>
    <property type="project" value="TreeGrafter"/>
</dbReference>
<dbReference type="GO" id="GO:0005814">
    <property type="term" value="C:centriole"/>
    <property type="evidence" value="ECO:0007669"/>
    <property type="project" value="TreeGrafter"/>
</dbReference>
<dbReference type="SUPFAM" id="SSF47473">
    <property type="entry name" value="EF-hand"/>
    <property type="match status" value="1"/>
</dbReference>
<dbReference type="PROSITE" id="PS50222">
    <property type="entry name" value="EF_HAND_2"/>
    <property type="match status" value="1"/>
</dbReference>
<dbReference type="GO" id="GO:0097539">
    <property type="term" value="C:ciliary transition fiber"/>
    <property type="evidence" value="ECO:0007669"/>
    <property type="project" value="TreeGrafter"/>
</dbReference>
<evidence type="ECO:0000256" key="3">
    <source>
        <dbReference type="ARBA" id="ARBA00022553"/>
    </source>
</evidence>
<dbReference type="GO" id="GO:0090222">
    <property type="term" value="P:centrosome-templated microtubule nucleation"/>
    <property type="evidence" value="ECO:0007669"/>
    <property type="project" value="TreeGrafter"/>
</dbReference>
<accession>A0AAD1WZJ1</accession>
<keyword evidence="5" id="KW-0677">Repeat</keyword>
<feature type="region of interest" description="Disordered" evidence="9">
    <location>
        <begin position="2412"/>
        <end position="2462"/>
    </location>
</feature>
<evidence type="ECO:0000256" key="8">
    <source>
        <dbReference type="SAM" id="Coils"/>
    </source>
</evidence>
<dbReference type="GO" id="GO:0051642">
    <property type="term" value="P:centrosome localization"/>
    <property type="evidence" value="ECO:0007669"/>
    <property type="project" value="TreeGrafter"/>
</dbReference>
<feature type="coiled-coil region" evidence="8">
    <location>
        <begin position="1601"/>
        <end position="1680"/>
    </location>
</feature>
<feature type="compositionally biased region" description="Polar residues" evidence="9">
    <location>
        <begin position="2412"/>
        <end position="2421"/>
    </location>
</feature>
<dbReference type="InterPro" id="IPR011992">
    <property type="entry name" value="EF-hand-dom_pair"/>
</dbReference>
<dbReference type="EMBL" id="OW240924">
    <property type="protein sequence ID" value="CAH2328874.1"/>
    <property type="molecule type" value="Genomic_DNA"/>
</dbReference>
<dbReference type="GO" id="GO:0097431">
    <property type="term" value="C:mitotic spindle pole"/>
    <property type="evidence" value="ECO:0007669"/>
    <property type="project" value="TreeGrafter"/>
</dbReference>
<dbReference type="PANTHER" id="PTHR18905">
    <property type="entry name" value="NINEIN"/>
    <property type="match status" value="1"/>
</dbReference>
<feature type="compositionally biased region" description="Polar residues" evidence="9">
    <location>
        <begin position="2300"/>
        <end position="2318"/>
    </location>
</feature>
<keyword evidence="7" id="KW-0206">Cytoskeleton</keyword>
<evidence type="ECO:0000313" key="12">
    <source>
        <dbReference type="Proteomes" id="UP001295444"/>
    </source>
</evidence>
<dbReference type="Proteomes" id="UP001295444">
    <property type="component" value="Chromosome 13"/>
</dbReference>
<dbReference type="GO" id="GO:0000242">
    <property type="term" value="C:pericentriolar material"/>
    <property type="evidence" value="ECO:0007669"/>
    <property type="project" value="TreeGrafter"/>
</dbReference>
<feature type="coiled-coil region" evidence="8">
    <location>
        <begin position="538"/>
        <end position="572"/>
    </location>
</feature>
<protein>
    <submittedName>
        <fullName evidence="11">Ninein isoform X1</fullName>
    </submittedName>
</protein>
<dbReference type="Gene3D" id="1.10.287.1490">
    <property type="match status" value="1"/>
</dbReference>
<dbReference type="PANTHER" id="PTHR18905:SF11">
    <property type="entry name" value="NINEIN"/>
    <property type="match status" value="1"/>
</dbReference>
<proteinExistence type="predicted"/>
<evidence type="ECO:0000256" key="2">
    <source>
        <dbReference type="ARBA" id="ARBA00022490"/>
    </source>
</evidence>
<reference evidence="11" key="1">
    <citation type="submission" date="2022-03" db="EMBL/GenBank/DDBJ databases">
        <authorList>
            <person name="Alioto T."/>
            <person name="Alioto T."/>
            <person name="Gomez Garrido J."/>
        </authorList>
    </citation>
    <scope>NUCLEOTIDE SEQUENCE</scope>
</reference>
<feature type="coiled-coil region" evidence="8">
    <location>
        <begin position="797"/>
        <end position="1228"/>
    </location>
</feature>